<protein>
    <submittedName>
        <fullName evidence="2">Enamine deaminase RidA, house cleaning of reactive enamine intermediates, YjgF/YER057c/UK114 family</fullName>
    </submittedName>
</protein>
<dbReference type="PANTHER" id="PTHR43760:SF1">
    <property type="entry name" value="ENDORIBONUCLEASE L-PSP_CHORISMATE MUTASE-LIKE DOMAIN-CONTAINING PROTEIN"/>
    <property type="match status" value="1"/>
</dbReference>
<gene>
    <name evidence="2" type="ORF">SAMN04488053_10670</name>
</gene>
<dbReference type="EMBL" id="FNIL01000006">
    <property type="protein sequence ID" value="SDO05044.1"/>
    <property type="molecule type" value="Genomic_DNA"/>
</dbReference>
<name>A0A1H0GDV8_9BACI</name>
<feature type="domain" description="Endoribonuclease L-PSP/chorismate mutase-like" evidence="1">
    <location>
        <begin position="21"/>
        <end position="141"/>
    </location>
</feature>
<evidence type="ECO:0000313" key="2">
    <source>
        <dbReference type="EMBL" id="SDO05044.1"/>
    </source>
</evidence>
<evidence type="ECO:0000313" key="3">
    <source>
        <dbReference type="Proteomes" id="UP000198778"/>
    </source>
</evidence>
<keyword evidence="3" id="KW-1185">Reference proteome</keyword>
<dbReference type="AlphaFoldDB" id="A0A1H0GDV8"/>
<dbReference type="Pfam" id="PF14588">
    <property type="entry name" value="YjgF_endoribonc"/>
    <property type="match status" value="1"/>
</dbReference>
<dbReference type="RefSeq" id="WP_090842975.1">
    <property type="nucleotide sequence ID" value="NZ_FNIL01000006.1"/>
</dbReference>
<reference evidence="3" key="1">
    <citation type="submission" date="2016-10" db="EMBL/GenBank/DDBJ databases">
        <authorList>
            <person name="Varghese N."/>
            <person name="Submissions S."/>
        </authorList>
    </citation>
    <scope>NUCLEOTIDE SEQUENCE [LARGE SCALE GENOMIC DNA]</scope>
    <source>
        <strain evidence="3">CGMCC 1.10369</strain>
    </source>
</reference>
<dbReference type="PANTHER" id="PTHR43760">
    <property type="entry name" value="ENDORIBONUCLEASE-RELATED"/>
    <property type="match status" value="1"/>
</dbReference>
<accession>A0A1H0GDV8</accession>
<dbReference type="SUPFAM" id="SSF55298">
    <property type="entry name" value="YjgF-like"/>
    <property type="match status" value="1"/>
</dbReference>
<dbReference type="OrthoDB" id="9806350at2"/>
<dbReference type="Proteomes" id="UP000198778">
    <property type="component" value="Unassembled WGS sequence"/>
</dbReference>
<evidence type="ECO:0000259" key="1">
    <source>
        <dbReference type="Pfam" id="PF14588"/>
    </source>
</evidence>
<dbReference type="Gene3D" id="3.30.1330.40">
    <property type="entry name" value="RutC-like"/>
    <property type="match status" value="1"/>
</dbReference>
<dbReference type="STRING" id="745820.SAMN04488053_10670"/>
<dbReference type="CDD" id="cd02199">
    <property type="entry name" value="YjgF_YER057c_UK114_like_1"/>
    <property type="match status" value="1"/>
</dbReference>
<proteinExistence type="predicted"/>
<organism evidence="2 3">
    <name type="scientific">Alkalicoccus daliensis</name>
    <dbReference type="NCBI Taxonomy" id="745820"/>
    <lineage>
        <taxon>Bacteria</taxon>
        <taxon>Bacillati</taxon>
        <taxon>Bacillota</taxon>
        <taxon>Bacilli</taxon>
        <taxon>Bacillales</taxon>
        <taxon>Bacillaceae</taxon>
        <taxon>Alkalicoccus</taxon>
    </lineage>
</organism>
<dbReference type="InterPro" id="IPR035959">
    <property type="entry name" value="RutC-like_sf"/>
</dbReference>
<dbReference type="InterPro" id="IPR013813">
    <property type="entry name" value="Endoribo_LPSP/chorism_mut-like"/>
</dbReference>
<sequence length="155" mass="16961">MTPEEKVKSLHIDIPAVEPRFNFLPGVVVNDLLYISGQTPEKGTEMIYTGRVGTTISVEEAQKGARLACLNCLGEVRSVLGSLNRVERVVRVIGYVRSGEDFGEQPIVINAASELLIEIFGEKGKHARAALGTSELPFNACVELEMIFQVKEEVS</sequence>